<evidence type="ECO:0000256" key="4">
    <source>
        <dbReference type="ARBA" id="ARBA00022473"/>
    </source>
</evidence>
<keyword evidence="5" id="KW-0963">Cytoplasm</keyword>
<keyword evidence="11" id="KW-1185">Reference proteome</keyword>
<proteinExistence type="inferred from homology"/>
<evidence type="ECO:0000313" key="11">
    <source>
        <dbReference type="Proteomes" id="UP001460270"/>
    </source>
</evidence>
<comment type="function">
    <text evidence="9">CNTF is a survival factor for various neuronal cell types. Seems to prevent the degeneration of motor axons after axotomy.</text>
</comment>
<dbReference type="GO" id="GO:0030154">
    <property type="term" value="P:cell differentiation"/>
    <property type="evidence" value="ECO:0007669"/>
    <property type="project" value="UniProtKB-KW"/>
</dbReference>
<dbReference type="EMBL" id="JBBPFD010000015">
    <property type="protein sequence ID" value="KAK7895291.1"/>
    <property type="molecule type" value="Genomic_DNA"/>
</dbReference>
<keyword evidence="7" id="KW-0524">Neurogenesis</keyword>
<comment type="subcellular location">
    <subcellularLocation>
        <location evidence="1">Cytoplasm</location>
    </subcellularLocation>
</comment>
<evidence type="ECO:0000256" key="6">
    <source>
        <dbReference type="ARBA" id="ARBA00022782"/>
    </source>
</evidence>
<keyword evidence="4" id="KW-0217">Developmental protein</keyword>
<organism evidence="10 11">
    <name type="scientific">Mugilogobius chulae</name>
    <name type="common">yellowstripe goby</name>
    <dbReference type="NCBI Taxonomy" id="88201"/>
    <lineage>
        <taxon>Eukaryota</taxon>
        <taxon>Metazoa</taxon>
        <taxon>Chordata</taxon>
        <taxon>Craniata</taxon>
        <taxon>Vertebrata</taxon>
        <taxon>Euteleostomi</taxon>
        <taxon>Actinopterygii</taxon>
        <taxon>Neopterygii</taxon>
        <taxon>Teleostei</taxon>
        <taxon>Neoteleostei</taxon>
        <taxon>Acanthomorphata</taxon>
        <taxon>Gobiaria</taxon>
        <taxon>Gobiiformes</taxon>
        <taxon>Gobioidei</taxon>
        <taxon>Gobiidae</taxon>
        <taxon>Gobionellinae</taxon>
        <taxon>Mugilogobius</taxon>
    </lineage>
</organism>
<comment type="similarity">
    <text evidence="2">Belongs to the CNTF family.</text>
</comment>
<dbReference type="PANTHER" id="PTHR15196:SF0">
    <property type="entry name" value="CILIARY NEUROTROPHIC FACTOR"/>
    <property type="match status" value="1"/>
</dbReference>
<dbReference type="GO" id="GO:0005127">
    <property type="term" value="F:ciliary neurotrophic factor receptor binding"/>
    <property type="evidence" value="ECO:0007669"/>
    <property type="project" value="InterPro"/>
</dbReference>
<dbReference type="AlphaFoldDB" id="A0AAW0NE63"/>
<reference evidence="11" key="1">
    <citation type="submission" date="2024-04" db="EMBL/GenBank/DDBJ databases">
        <title>Salinicola lusitanus LLJ914,a marine bacterium isolated from the Okinawa Trough.</title>
        <authorList>
            <person name="Li J."/>
        </authorList>
    </citation>
    <scope>NUCLEOTIDE SEQUENCE [LARGE SCALE GENOMIC DNA]</scope>
</reference>
<evidence type="ECO:0000256" key="8">
    <source>
        <dbReference type="ARBA" id="ARBA00023030"/>
    </source>
</evidence>
<dbReference type="GO" id="GO:0008083">
    <property type="term" value="F:growth factor activity"/>
    <property type="evidence" value="ECO:0007669"/>
    <property type="project" value="UniProtKB-KW"/>
</dbReference>
<evidence type="ECO:0000256" key="1">
    <source>
        <dbReference type="ARBA" id="ARBA00004496"/>
    </source>
</evidence>
<dbReference type="InterPro" id="IPR000151">
    <property type="entry name" value="Ciliary_neurotrophic_fac_CNTF"/>
</dbReference>
<dbReference type="PANTHER" id="PTHR15196">
    <property type="entry name" value="CILIARY NEUROTROPHIC FACTOR"/>
    <property type="match status" value="1"/>
</dbReference>
<dbReference type="GO" id="GO:0043524">
    <property type="term" value="P:negative regulation of neuron apoptotic process"/>
    <property type="evidence" value="ECO:0007669"/>
    <property type="project" value="InterPro"/>
</dbReference>
<gene>
    <name evidence="10" type="ORF">WMY93_020616</name>
</gene>
<name>A0AAW0NE63_9GOBI</name>
<dbReference type="GO" id="GO:0007399">
    <property type="term" value="P:nervous system development"/>
    <property type="evidence" value="ECO:0007669"/>
    <property type="project" value="UniProtKB-KW"/>
</dbReference>
<evidence type="ECO:0000313" key="10">
    <source>
        <dbReference type="EMBL" id="KAK7895291.1"/>
    </source>
</evidence>
<dbReference type="InterPro" id="IPR009079">
    <property type="entry name" value="4_helix_cytokine-like_core"/>
</dbReference>
<evidence type="ECO:0000256" key="7">
    <source>
        <dbReference type="ARBA" id="ARBA00022902"/>
    </source>
</evidence>
<dbReference type="GO" id="GO:0005737">
    <property type="term" value="C:cytoplasm"/>
    <property type="evidence" value="ECO:0007669"/>
    <property type="project" value="UniProtKB-SubCell"/>
</dbReference>
<evidence type="ECO:0000256" key="2">
    <source>
        <dbReference type="ARBA" id="ARBA00007988"/>
    </source>
</evidence>
<protein>
    <recommendedName>
        <fullName evidence="3">Ciliary neurotrophic factor</fullName>
    </recommendedName>
</protein>
<keyword evidence="8" id="KW-0339">Growth factor</keyword>
<dbReference type="Gene3D" id="1.20.1250.10">
    <property type="match status" value="1"/>
</dbReference>
<evidence type="ECO:0000256" key="3">
    <source>
        <dbReference type="ARBA" id="ARBA00015150"/>
    </source>
</evidence>
<comment type="caution">
    <text evidence="10">The sequence shown here is derived from an EMBL/GenBank/DDBJ whole genome shotgun (WGS) entry which is preliminary data.</text>
</comment>
<sequence length="243" mass="26808">MMMTVLRQMARGSAARRMNGPVQRRMCFPTVHKSSSSDVTVPHDGFGIHKHDGGSSSSEQDSAVWEFSSPNAKTHTTGLYIAAVGGFSSDCEDQKLQNFSGRPSDLICKVTVSGLPDPNISGLESSEQISSVHAGLQEFSPHLKRVLEQQTDLQLPESLLLKQLHGLSQRSQYLDIQINKLYQELFPNSPPLVSDPSGGATSLPPPQTVFQQKIYGCMVLKTYKEFLSNVSRYLRTLKAKRVD</sequence>
<evidence type="ECO:0000256" key="9">
    <source>
        <dbReference type="ARBA" id="ARBA00025427"/>
    </source>
</evidence>
<dbReference type="Proteomes" id="UP001460270">
    <property type="component" value="Unassembled WGS sequence"/>
</dbReference>
<dbReference type="GO" id="GO:0070120">
    <property type="term" value="P:ciliary neurotrophic factor-mediated signaling pathway"/>
    <property type="evidence" value="ECO:0007669"/>
    <property type="project" value="InterPro"/>
</dbReference>
<keyword evidence="6" id="KW-0221">Differentiation</keyword>
<evidence type="ECO:0000256" key="5">
    <source>
        <dbReference type="ARBA" id="ARBA00022490"/>
    </source>
</evidence>
<accession>A0AAW0NE63</accession>
<dbReference type="SUPFAM" id="SSF47266">
    <property type="entry name" value="4-helical cytokines"/>
    <property type="match status" value="1"/>
</dbReference>